<keyword evidence="7 8" id="KW-0472">Membrane</keyword>
<feature type="transmembrane region" description="Helical" evidence="8">
    <location>
        <begin position="79"/>
        <end position="100"/>
    </location>
</feature>
<feature type="transmembrane region" description="Helical" evidence="8">
    <location>
        <begin position="107"/>
        <end position="128"/>
    </location>
</feature>
<dbReference type="AlphaFoldDB" id="A0NML8"/>
<feature type="transmembrane region" description="Helical" evidence="8">
    <location>
        <begin position="234"/>
        <end position="252"/>
    </location>
</feature>
<dbReference type="PANTHER" id="PTHR30269:SF32">
    <property type="entry name" value="MEMBRANE TRANSPORTER PROTEIN-RELATED"/>
    <property type="match status" value="1"/>
</dbReference>
<proteinExistence type="inferred from homology"/>
<organism evidence="9 10">
    <name type="scientific">Roseibium aggregatum (strain ATCC 25650 / DSM 13394 / JCM 20685 / NBRC 16684 / NCIMB 2208 / IAM 12614 / B1)</name>
    <name type="common">Stappia aggregata</name>
    <dbReference type="NCBI Taxonomy" id="384765"/>
    <lineage>
        <taxon>Bacteria</taxon>
        <taxon>Pseudomonadati</taxon>
        <taxon>Pseudomonadota</taxon>
        <taxon>Alphaproteobacteria</taxon>
        <taxon>Hyphomicrobiales</taxon>
        <taxon>Stappiaceae</taxon>
        <taxon>Roseibium</taxon>
    </lineage>
</organism>
<feature type="transmembrane region" description="Helical" evidence="8">
    <location>
        <begin position="177"/>
        <end position="196"/>
    </location>
</feature>
<feature type="transmembrane region" description="Helical" evidence="8">
    <location>
        <begin position="6"/>
        <end position="25"/>
    </location>
</feature>
<keyword evidence="4 8" id="KW-1003">Cell membrane</keyword>
<dbReference type="Proteomes" id="UP000004848">
    <property type="component" value="Unassembled WGS sequence"/>
</dbReference>
<dbReference type="eggNOG" id="COG0730">
    <property type="taxonomic scope" value="Bacteria"/>
</dbReference>
<dbReference type="RefSeq" id="WP_006931675.1">
    <property type="nucleotide sequence ID" value="NZ_AAUW01000001.1"/>
</dbReference>
<evidence type="ECO:0000256" key="6">
    <source>
        <dbReference type="ARBA" id="ARBA00022989"/>
    </source>
</evidence>
<comment type="similarity">
    <text evidence="2 8">Belongs to the 4-toluene sulfonate uptake permease (TSUP) (TC 2.A.102) family.</text>
</comment>
<dbReference type="GeneID" id="68844844"/>
<dbReference type="GO" id="GO:0005886">
    <property type="term" value="C:plasma membrane"/>
    <property type="evidence" value="ECO:0007669"/>
    <property type="project" value="UniProtKB-SubCell"/>
</dbReference>
<dbReference type="InterPro" id="IPR052017">
    <property type="entry name" value="TSUP"/>
</dbReference>
<evidence type="ECO:0000313" key="10">
    <source>
        <dbReference type="Proteomes" id="UP000004848"/>
    </source>
</evidence>
<comment type="caution">
    <text evidence="9">The sequence shown here is derived from an EMBL/GenBank/DDBJ whole genome shotgun (WGS) entry which is preliminary data.</text>
</comment>
<protein>
    <recommendedName>
        <fullName evidence="8">Probable membrane transporter protein</fullName>
    </recommendedName>
</protein>
<sequence length="255" mass="26581">MTDLGASGLGLVLVAVVVFLGAGFVKGLVGFGLPTIGLGLMTVFVGVEKAMVLILWPAFLTNLWQSVSGGHLRVLVPRLWPFLVSAVATLAAGTFILTQLPDGAADLLLGLLMVFYAVPMLAGLVLRIPENRVIPVGVAIGLVNGVMSGLTGSYTVPGVMYLQALGLKRDELIQAMGLLFLLSTIALGVSLGGFGLMGGQEALASAALVVPALSGVWAGQFTRRRVSEAGFRRLVLAAILALGLYLIPLGLWRLY</sequence>
<comment type="subcellular location">
    <subcellularLocation>
        <location evidence="1 8">Cell membrane</location>
        <topology evidence="1 8">Multi-pass membrane protein</topology>
    </subcellularLocation>
</comment>
<keyword evidence="6 8" id="KW-1133">Transmembrane helix</keyword>
<evidence type="ECO:0000256" key="7">
    <source>
        <dbReference type="ARBA" id="ARBA00023136"/>
    </source>
</evidence>
<name>A0NML8_ROSAI</name>
<evidence type="ECO:0000256" key="8">
    <source>
        <dbReference type="RuleBase" id="RU363041"/>
    </source>
</evidence>
<gene>
    <name evidence="9" type="ORF">SIAM614_10803</name>
</gene>
<evidence type="ECO:0000256" key="3">
    <source>
        <dbReference type="ARBA" id="ARBA00022448"/>
    </source>
</evidence>
<keyword evidence="5 8" id="KW-0812">Transmembrane</keyword>
<dbReference type="OrthoDB" id="9800873at2"/>
<keyword evidence="3" id="KW-0813">Transport</keyword>
<evidence type="ECO:0000256" key="4">
    <source>
        <dbReference type="ARBA" id="ARBA00022475"/>
    </source>
</evidence>
<evidence type="ECO:0000256" key="2">
    <source>
        <dbReference type="ARBA" id="ARBA00009142"/>
    </source>
</evidence>
<reference evidence="9 10" key="1">
    <citation type="submission" date="2006-05" db="EMBL/GenBank/DDBJ databases">
        <authorList>
            <person name="King G."/>
            <person name="Ferriera S."/>
            <person name="Johnson J."/>
            <person name="Kravitz S."/>
            <person name="Beeson K."/>
            <person name="Sutton G."/>
            <person name="Rogers Y.-H."/>
            <person name="Friedman R."/>
            <person name="Frazier M."/>
            <person name="Venter J.C."/>
        </authorList>
    </citation>
    <scope>NUCLEOTIDE SEQUENCE [LARGE SCALE GENOMIC DNA]</scope>
    <source>
        <strain evidence="10">ATCC 25650 / DSM 13394 / JCM 20685 / NBRC 16684 / NCIMB 2208 / IAM 12614 / B1</strain>
    </source>
</reference>
<dbReference type="PANTHER" id="PTHR30269">
    <property type="entry name" value="TRANSMEMBRANE PROTEIN YFCA"/>
    <property type="match status" value="1"/>
</dbReference>
<evidence type="ECO:0000256" key="1">
    <source>
        <dbReference type="ARBA" id="ARBA00004651"/>
    </source>
</evidence>
<dbReference type="EMBL" id="AAUW01000001">
    <property type="protein sequence ID" value="EAV46313.1"/>
    <property type="molecule type" value="Genomic_DNA"/>
</dbReference>
<feature type="transmembrane region" description="Helical" evidence="8">
    <location>
        <begin position="134"/>
        <end position="156"/>
    </location>
</feature>
<accession>A0NML8</accession>
<feature type="transmembrane region" description="Helical" evidence="8">
    <location>
        <begin position="37"/>
        <end position="59"/>
    </location>
</feature>
<evidence type="ECO:0000313" key="9">
    <source>
        <dbReference type="EMBL" id="EAV46313.1"/>
    </source>
</evidence>
<evidence type="ECO:0000256" key="5">
    <source>
        <dbReference type="ARBA" id="ARBA00022692"/>
    </source>
</evidence>
<dbReference type="InterPro" id="IPR002781">
    <property type="entry name" value="TM_pro_TauE-like"/>
</dbReference>
<dbReference type="Pfam" id="PF01925">
    <property type="entry name" value="TauE"/>
    <property type="match status" value="1"/>
</dbReference>